<reference evidence="10 11" key="1">
    <citation type="submission" date="2016-04" db="EMBL/GenBank/DDBJ databases">
        <title>Evolutionary innovation and constraint leading to complex multicellularity in the Ascomycota.</title>
        <authorList>
            <person name="Cisse O."/>
            <person name="Nguyen A."/>
            <person name="Hewitt D.A."/>
            <person name="Jedd G."/>
            <person name="Stajich J.E."/>
        </authorList>
    </citation>
    <scope>NUCLEOTIDE SEQUENCE [LARGE SCALE GENOMIC DNA]</scope>
    <source>
        <strain evidence="10 11">DAH-3</strain>
    </source>
</reference>
<evidence type="ECO:0000259" key="8">
    <source>
        <dbReference type="PROSITE" id="PS50968"/>
    </source>
</evidence>
<dbReference type="InterPro" id="IPR004167">
    <property type="entry name" value="PSBD"/>
</dbReference>
<evidence type="ECO:0000256" key="2">
    <source>
        <dbReference type="ARBA" id="ARBA00022679"/>
    </source>
</evidence>
<dbReference type="AlphaFoldDB" id="A0A1U7LGN8"/>
<dbReference type="Gene3D" id="3.30.559.10">
    <property type="entry name" value="Chloramphenicol acetyltransferase-like domain"/>
    <property type="match status" value="1"/>
</dbReference>
<evidence type="ECO:0000256" key="7">
    <source>
        <dbReference type="SAM" id="MobiDB-lite"/>
    </source>
</evidence>
<dbReference type="SUPFAM" id="SSF51230">
    <property type="entry name" value="Single hybrid motif"/>
    <property type="match status" value="1"/>
</dbReference>
<dbReference type="CDD" id="cd06849">
    <property type="entry name" value="lipoyl_domain"/>
    <property type="match status" value="1"/>
</dbReference>
<keyword evidence="5 6" id="KW-0012">Acyltransferase</keyword>
<dbReference type="OMA" id="TMEFESF"/>
<organism evidence="10 11">
    <name type="scientific">Neolecta irregularis (strain DAH-3)</name>
    <dbReference type="NCBI Taxonomy" id="1198029"/>
    <lineage>
        <taxon>Eukaryota</taxon>
        <taxon>Fungi</taxon>
        <taxon>Dikarya</taxon>
        <taxon>Ascomycota</taxon>
        <taxon>Taphrinomycotina</taxon>
        <taxon>Neolectales</taxon>
        <taxon>Neolectaceae</taxon>
        <taxon>Neolecta</taxon>
    </lineage>
</organism>
<dbReference type="PANTHER" id="PTHR23151">
    <property type="entry name" value="DIHYDROLIPOAMIDE ACETYL/SUCCINYL-TRANSFERASE-RELATED"/>
    <property type="match status" value="1"/>
</dbReference>
<dbReference type="GO" id="GO:0045254">
    <property type="term" value="C:pyruvate dehydrogenase complex"/>
    <property type="evidence" value="ECO:0007669"/>
    <property type="project" value="UniProtKB-UniRule"/>
</dbReference>
<gene>
    <name evidence="10" type="ORF">NEOLI_002361</name>
</gene>
<evidence type="ECO:0000259" key="9">
    <source>
        <dbReference type="PROSITE" id="PS51826"/>
    </source>
</evidence>
<feature type="region of interest" description="Disordered" evidence="7">
    <location>
        <begin position="86"/>
        <end position="134"/>
    </location>
</feature>
<feature type="domain" description="Lipoyl-binding" evidence="8">
    <location>
        <begin position="1"/>
        <end position="72"/>
    </location>
</feature>
<keyword evidence="10" id="KW-0670">Pyruvate</keyword>
<feature type="domain" description="Peripheral subunit-binding (PSBD)" evidence="9">
    <location>
        <begin position="135"/>
        <end position="172"/>
    </location>
</feature>
<dbReference type="InterPro" id="IPR006257">
    <property type="entry name" value="LAT1"/>
</dbReference>
<dbReference type="InterPro" id="IPR045257">
    <property type="entry name" value="E2/Pdx1"/>
</dbReference>
<evidence type="ECO:0000256" key="1">
    <source>
        <dbReference type="ARBA" id="ARBA00007317"/>
    </source>
</evidence>
<dbReference type="PANTHER" id="PTHR23151:SF90">
    <property type="entry name" value="DIHYDROLIPOYLLYSINE-RESIDUE ACETYLTRANSFERASE COMPONENT OF PYRUVATE DEHYDROGENASE COMPLEX, MITOCHONDRIAL-RELATED"/>
    <property type="match status" value="1"/>
</dbReference>
<feature type="compositionally biased region" description="Basic and acidic residues" evidence="7">
    <location>
        <begin position="115"/>
        <end position="125"/>
    </location>
</feature>
<dbReference type="Gene3D" id="2.40.50.100">
    <property type="match status" value="1"/>
</dbReference>
<dbReference type="Pfam" id="PF00198">
    <property type="entry name" value="2-oxoacid_dh"/>
    <property type="match status" value="1"/>
</dbReference>
<dbReference type="EMBL" id="LXFE01004366">
    <property type="protein sequence ID" value="OLL21712.1"/>
    <property type="molecule type" value="Genomic_DNA"/>
</dbReference>
<dbReference type="SUPFAM" id="SSF52777">
    <property type="entry name" value="CoA-dependent acyltransferases"/>
    <property type="match status" value="1"/>
</dbReference>
<comment type="caution">
    <text evidence="10">The sequence shown here is derived from an EMBL/GenBank/DDBJ whole genome shotgun (WGS) entry which is preliminary data.</text>
</comment>
<evidence type="ECO:0000256" key="5">
    <source>
        <dbReference type="ARBA" id="ARBA00023315"/>
    </source>
</evidence>
<dbReference type="Gene3D" id="4.10.320.10">
    <property type="entry name" value="E3-binding domain"/>
    <property type="match status" value="1"/>
</dbReference>
<comment type="catalytic activity">
    <reaction evidence="6">
        <text>N(6)-[(R)-dihydrolipoyl]-L-lysyl-[protein] + acetyl-CoA = N(6)-[(R)-S(8)-acetyldihydrolipoyl]-L-lysyl-[protein] + CoA</text>
        <dbReference type="Rhea" id="RHEA:17017"/>
        <dbReference type="Rhea" id="RHEA-COMP:10475"/>
        <dbReference type="Rhea" id="RHEA-COMP:10478"/>
        <dbReference type="ChEBI" id="CHEBI:57287"/>
        <dbReference type="ChEBI" id="CHEBI:57288"/>
        <dbReference type="ChEBI" id="CHEBI:83100"/>
        <dbReference type="ChEBI" id="CHEBI:83111"/>
        <dbReference type="EC" id="2.3.1.12"/>
    </reaction>
</comment>
<dbReference type="STRING" id="1198029.A0A1U7LGN8"/>
<feature type="compositionally biased region" description="Polar residues" evidence="7">
    <location>
        <begin position="86"/>
        <end position="97"/>
    </location>
</feature>
<dbReference type="GO" id="GO:0004742">
    <property type="term" value="F:dihydrolipoyllysine-residue acetyltransferase activity"/>
    <property type="evidence" value="ECO:0007669"/>
    <property type="project" value="UniProtKB-UniRule"/>
</dbReference>
<dbReference type="OrthoDB" id="537444at2759"/>
<evidence type="ECO:0000256" key="3">
    <source>
        <dbReference type="ARBA" id="ARBA00022823"/>
    </source>
</evidence>
<dbReference type="Pfam" id="PF00364">
    <property type="entry name" value="Biotin_lipoyl"/>
    <property type="match status" value="1"/>
</dbReference>
<dbReference type="GO" id="GO:0005739">
    <property type="term" value="C:mitochondrion"/>
    <property type="evidence" value="ECO:0007669"/>
    <property type="project" value="UniProtKB-SubCell"/>
</dbReference>
<dbReference type="InterPro" id="IPR001078">
    <property type="entry name" value="2-oxoacid_DH_actylTfrase"/>
</dbReference>
<dbReference type="GO" id="GO:0006086">
    <property type="term" value="P:pyruvate decarboxylation to acetyl-CoA"/>
    <property type="evidence" value="ECO:0007669"/>
    <property type="project" value="EnsemblFungi"/>
</dbReference>
<comment type="subcellular location">
    <subcellularLocation>
        <location evidence="6">Mitochondrion</location>
    </subcellularLocation>
</comment>
<protein>
    <recommendedName>
        <fullName evidence="6">Acetyltransferase component of pyruvate dehydrogenase complex</fullName>
        <ecNumber evidence="6">2.3.1.12</ecNumber>
    </recommendedName>
</protein>
<dbReference type="PROSITE" id="PS50968">
    <property type="entry name" value="BIOTINYL_LIPOYL"/>
    <property type="match status" value="1"/>
</dbReference>
<keyword evidence="4" id="KW-0809">Transit peptide</keyword>
<dbReference type="EC" id="2.3.1.12" evidence="6"/>
<sequence length="415" mass="45412">MPALSPTMTHGGIGSWSKKEGDQIAPGDVLVEIETDKAQMDFEFQDDGYIAKILAETGTKDVPINQPIAVLVDSESDVEAFKNFTVQDAQTAPSQEMEQPRQDTKEENPLQPEPAKTETEEEHPASSEPPSHRIAASPIARKLASEKGIPLKEVIGSGPNGRIIKFDIENYKLKAEAPSSVLSSSSYTDIPLSNMRKTIAKRLTESKQQNPHYYLTLSVSMDKVLKLRESLNSTSNDSYKLSVNDFLVKAASVACKKVPAVNSAWHTDYIRQYSNVDICVAVATPAGLMTPIVKNVETKGLATISSEIKDLGKRARESMLKPDEYQGGTFTISNMGMFDIDQFTAIINPPQAAILAVGSTKPKVVLDDFSEKGFKVEQMMTVTLSCDHRVVDGAVGAVWIKAFKDILENPLHLLL</sequence>
<evidence type="ECO:0000313" key="10">
    <source>
        <dbReference type="EMBL" id="OLL21712.1"/>
    </source>
</evidence>
<dbReference type="FunFam" id="2.40.50.100:FF:000010">
    <property type="entry name" value="Acetyltransferase component of pyruvate dehydrogenase complex"/>
    <property type="match status" value="1"/>
</dbReference>
<dbReference type="InterPro" id="IPR000089">
    <property type="entry name" value="Biotin_lipoyl"/>
</dbReference>
<feature type="region of interest" description="Disordered" evidence="7">
    <location>
        <begin position="1"/>
        <end position="23"/>
    </location>
</feature>
<keyword evidence="11" id="KW-1185">Reference proteome</keyword>
<dbReference type="InterPro" id="IPR036625">
    <property type="entry name" value="E3-bd_dom_sf"/>
</dbReference>
<proteinExistence type="inferred from homology"/>
<dbReference type="PROSITE" id="PS00189">
    <property type="entry name" value="LIPOYL"/>
    <property type="match status" value="1"/>
</dbReference>
<comment type="similarity">
    <text evidence="1 6">Belongs to the 2-oxoacid dehydrogenase family.</text>
</comment>
<name>A0A1U7LGN8_NEOID</name>
<dbReference type="NCBIfam" id="TIGR01349">
    <property type="entry name" value="PDHac_trf_mito"/>
    <property type="match status" value="1"/>
</dbReference>
<evidence type="ECO:0000256" key="4">
    <source>
        <dbReference type="ARBA" id="ARBA00022946"/>
    </source>
</evidence>
<dbReference type="InterPro" id="IPR023213">
    <property type="entry name" value="CAT-like_dom_sf"/>
</dbReference>
<feature type="compositionally biased region" description="Basic and acidic residues" evidence="7">
    <location>
        <begin position="98"/>
        <end position="108"/>
    </location>
</feature>
<keyword evidence="2 6" id="KW-0808">Transferase</keyword>
<accession>A0A1U7LGN8</accession>
<dbReference type="InterPro" id="IPR011053">
    <property type="entry name" value="Single_hybrid_motif"/>
</dbReference>
<evidence type="ECO:0000256" key="6">
    <source>
        <dbReference type="RuleBase" id="RU361137"/>
    </source>
</evidence>
<comment type="cofactor">
    <cofactor evidence="6">
        <name>(R)-lipoate</name>
        <dbReference type="ChEBI" id="CHEBI:83088"/>
    </cofactor>
    <text evidence="6">Binds 1 lipoyl cofactor covalently.</text>
</comment>
<dbReference type="PROSITE" id="PS51826">
    <property type="entry name" value="PSBD"/>
    <property type="match status" value="1"/>
</dbReference>
<dbReference type="Pfam" id="PF02817">
    <property type="entry name" value="E3_binding"/>
    <property type="match status" value="1"/>
</dbReference>
<comment type="function">
    <text evidence="6">The pyruvate dehydrogenase complex catalyzes the overall conversion of pyruvate to acetyl-CoA and CO(2).</text>
</comment>
<dbReference type="FunFam" id="3.30.559.10:FF:000003">
    <property type="entry name" value="Acetyltransferase component of pyruvate dehydrogenase complex"/>
    <property type="match status" value="1"/>
</dbReference>
<dbReference type="Proteomes" id="UP000186594">
    <property type="component" value="Unassembled WGS sequence"/>
</dbReference>
<dbReference type="InterPro" id="IPR003016">
    <property type="entry name" value="2-oxoA_DH_lipoyl-BS"/>
</dbReference>
<dbReference type="SUPFAM" id="SSF47005">
    <property type="entry name" value="Peripheral subunit-binding domain of 2-oxo acid dehydrogenase complex"/>
    <property type="match status" value="1"/>
</dbReference>
<evidence type="ECO:0000313" key="11">
    <source>
        <dbReference type="Proteomes" id="UP000186594"/>
    </source>
</evidence>
<keyword evidence="3 6" id="KW-0450">Lipoyl</keyword>